<proteinExistence type="predicted"/>
<dbReference type="EMBL" id="JBDIZK010000008">
    <property type="protein sequence ID" value="MEN3748426.1"/>
    <property type="molecule type" value="Genomic_DNA"/>
</dbReference>
<dbReference type="Proteomes" id="UP001427805">
    <property type="component" value="Unassembled WGS sequence"/>
</dbReference>
<accession>A0ABV0BC19</accession>
<keyword evidence="2" id="KW-1185">Reference proteome</keyword>
<reference evidence="1 2" key="1">
    <citation type="submission" date="2024-05" db="EMBL/GenBank/DDBJ databases">
        <title>Sphingomonas sp. HF-S3 16S ribosomal RNA gene Genome sequencing and assembly.</title>
        <authorList>
            <person name="Lee H."/>
        </authorList>
    </citation>
    <scope>NUCLEOTIDE SEQUENCE [LARGE SCALE GENOMIC DNA]</scope>
    <source>
        <strain evidence="1 2">HF-S3</strain>
    </source>
</reference>
<evidence type="ECO:0000313" key="1">
    <source>
        <dbReference type="EMBL" id="MEN3748426.1"/>
    </source>
</evidence>
<comment type="caution">
    <text evidence="1">The sequence shown here is derived from an EMBL/GenBank/DDBJ whole genome shotgun (WGS) entry which is preliminary data.</text>
</comment>
<evidence type="ECO:0000313" key="2">
    <source>
        <dbReference type="Proteomes" id="UP001427805"/>
    </source>
</evidence>
<evidence type="ECO:0008006" key="3">
    <source>
        <dbReference type="Google" id="ProtNLM"/>
    </source>
</evidence>
<dbReference type="RefSeq" id="WP_346247450.1">
    <property type="nucleotide sequence ID" value="NZ_JBDIZK010000008.1"/>
</dbReference>
<gene>
    <name evidence="1" type="ORF">TPR58_14720</name>
</gene>
<protein>
    <recommendedName>
        <fullName evidence="3">DUF1515 domain-containing protein</fullName>
    </recommendedName>
</protein>
<sequence>MSDASPERDTRFQYEIIKDLSASIRRLADSMSEMQRTQVTMLERLAALEANKVGESVAALAVELKTLDDRVDTLFRDKDRRDGAIGLIGGIRSWWPALIGIASLFSALWLAGRSAGLIPAPPATLPPPVAIERRAATPTEGP</sequence>
<organism evidence="1 2">
    <name type="scientific">Sphingomonas rustica</name>
    <dbReference type="NCBI Taxonomy" id="3103142"/>
    <lineage>
        <taxon>Bacteria</taxon>
        <taxon>Pseudomonadati</taxon>
        <taxon>Pseudomonadota</taxon>
        <taxon>Alphaproteobacteria</taxon>
        <taxon>Sphingomonadales</taxon>
        <taxon>Sphingomonadaceae</taxon>
        <taxon>Sphingomonas</taxon>
    </lineage>
</organism>
<name>A0ABV0BC19_9SPHN</name>